<evidence type="ECO:0000256" key="5">
    <source>
        <dbReference type="RuleBase" id="RU363034"/>
    </source>
</evidence>
<organism evidence="8 9">
    <name type="scientific">Patella caerulea</name>
    <name type="common">Rayed Mediterranean limpet</name>
    <dbReference type="NCBI Taxonomy" id="87958"/>
    <lineage>
        <taxon>Eukaryota</taxon>
        <taxon>Metazoa</taxon>
        <taxon>Spiralia</taxon>
        <taxon>Lophotrochozoa</taxon>
        <taxon>Mollusca</taxon>
        <taxon>Gastropoda</taxon>
        <taxon>Patellogastropoda</taxon>
        <taxon>Patelloidea</taxon>
        <taxon>Patellidae</taxon>
        <taxon>Patella</taxon>
    </lineage>
</organism>
<dbReference type="SMART" id="SM00020">
    <property type="entry name" value="Tryp_SPc"/>
    <property type="match status" value="1"/>
</dbReference>
<dbReference type="GO" id="GO:0006508">
    <property type="term" value="P:proteolysis"/>
    <property type="evidence" value="ECO:0007669"/>
    <property type="project" value="UniProtKB-KW"/>
</dbReference>
<dbReference type="InterPro" id="IPR018114">
    <property type="entry name" value="TRYPSIN_HIS"/>
</dbReference>
<dbReference type="PANTHER" id="PTHR24252:SF7">
    <property type="entry name" value="HYALIN"/>
    <property type="match status" value="1"/>
</dbReference>
<evidence type="ECO:0000256" key="6">
    <source>
        <dbReference type="SAM" id="SignalP"/>
    </source>
</evidence>
<dbReference type="InterPro" id="IPR009003">
    <property type="entry name" value="Peptidase_S1_PA"/>
</dbReference>
<dbReference type="InterPro" id="IPR043504">
    <property type="entry name" value="Peptidase_S1_PA_chymotrypsin"/>
</dbReference>
<name>A0AAN8K8E8_PATCE</name>
<sequence length="280" mass="30309">MDKVLFLFCLAATALAVPNPYPHITAGGCGLSNGRAPNPFIVGGAQVNPRYKWPWIGSLRRTGSHICGGSLVKSKDGVYYFITAAHCVDGSSVSVLSVKFGAHFRLDSTSDNYKVILNVKEIIMHNQYNRNTFQNDIAVLTLQNQETIVESDYIRPICFADQDHTPDEQCTVIGWGTLSEGGSVSGTLQEVTKPILADSKCSSDLGSNSYYADSMLCSGLDNGGVDACQGDSGGPFFCERNGVWELVGVVSWGYGCARPGKPGVYADCWNLRDWVNNQIN</sequence>
<dbReference type="InterPro" id="IPR001314">
    <property type="entry name" value="Peptidase_S1A"/>
</dbReference>
<keyword evidence="6" id="KW-0732">Signal</keyword>
<dbReference type="AlphaFoldDB" id="A0AAN8K8E8"/>
<dbReference type="PANTHER" id="PTHR24252">
    <property type="entry name" value="ACROSIN-RELATED"/>
    <property type="match status" value="1"/>
</dbReference>
<dbReference type="PROSITE" id="PS00134">
    <property type="entry name" value="TRYPSIN_HIS"/>
    <property type="match status" value="1"/>
</dbReference>
<dbReference type="Proteomes" id="UP001347796">
    <property type="component" value="Unassembled WGS sequence"/>
</dbReference>
<evidence type="ECO:0000313" key="9">
    <source>
        <dbReference type="Proteomes" id="UP001347796"/>
    </source>
</evidence>
<comment type="caution">
    <text evidence="8">The sequence shown here is derived from an EMBL/GenBank/DDBJ whole genome shotgun (WGS) entry which is preliminary data.</text>
</comment>
<keyword evidence="9" id="KW-1185">Reference proteome</keyword>
<keyword evidence="1 5" id="KW-0645">Protease</keyword>
<accession>A0AAN8K8E8</accession>
<evidence type="ECO:0000256" key="1">
    <source>
        <dbReference type="ARBA" id="ARBA00022670"/>
    </source>
</evidence>
<dbReference type="GO" id="GO:0004252">
    <property type="term" value="F:serine-type endopeptidase activity"/>
    <property type="evidence" value="ECO:0007669"/>
    <property type="project" value="InterPro"/>
</dbReference>
<dbReference type="Pfam" id="PF00089">
    <property type="entry name" value="Trypsin"/>
    <property type="match status" value="1"/>
</dbReference>
<dbReference type="InterPro" id="IPR001254">
    <property type="entry name" value="Trypsin_dom"/>
</dbReference>
<dbReference type="InterPro" id="IPR033116">
    <property type="entry name" value="TRYPSIN_SER"/>
</dbReference>
<evidence type="ECO:0000256" key="2">
    <source>
        <dbReference type="ARBA" id="ARBA00022801"/>
    </source>
</evidence>
<feature type="domain" description="Peptidase S1" evidence="7">
    <location>
        <begin position="41"/>
        <end position="280"/>
    </location>
</feature>
<evidence type="ECO:0000256" key="3">
    <source>
        <dbReference type="ARBA" id="ARBA00022825"/>
    </source>
</evidence>
<keyword evidence="4" id="KW-1015">Disulfide bond</keyword>
<proteinExistence type="predicted"/>
<gene>
    <name evidence="8" type="ORF">SNE40_005551</name>
</gene>
<feature type="signal peptide" evidence="6">
    <location>
        <begin position="1"/>
        <end position="16"/>
    </location>
</feature>
<keyword evidence="2 5" id="KW-0378">Hydrolase</keyword>
<evidence type="ECO:0000256" key="4">
    <source>
        <dbReference type="ARBA" id="ARBA00023157"/>
    </source>
</evidence>
<dbReference type="Gene3D" id="2.40.10.10">
    <property type="entry name" value="Trypsin-like serine proteases"/>
    <property type="match status" value="1"/>
</dbReference>
<evidence type="ECO:0000313" key="8">
    <source>
        <dbReference type="EMBL" id="KAK6187553.1"/>
    </source>
</evidence>
<dbReference type="CDD" id="cd00190">
    <property type="entry name" value="Tryp_SPc"/>
    <property type="match status" value="1"/>
</dbReference>
<dbReference type="PROSITE" id="PS51257">
    <property type="entry name" value="PROKAR_LIPOPROTEIN"/>
    <property type="match status" value="1"/>
</dbReference>
<evidence type="ECO:0000259" key="7">
    <source>
        <dbReference type="PROSITE" id="PS50240"/>
    </source>
</evidence>
<dbReference type="SUPFAM" id="SSF50494">
    <property type="entry name" value="Trypsin-like serine proteases"/>
    <property type="match status" value="1"/>
</dbReference>
<dbReference type="PRINTS" id="PR00722">
    <property type="entry name" value="CHYMOTRYPSIN"/>
</dbReference>
<dbReference type="PROSITE" id="PS00135">
    <property type="entry name" value="TRYPSIN_SER"/>
    <property type="match status" value="1"/>
</dbReference>
<dbReference type="FunFam" id="2.40.10.10:FF:000003">
    <property type="entry name" value="Transmembrane serine protease 3"/>
    <property type="match status" value="1"/>
</dbReference>
<reference evidence="8 9" key="1">
    <citation type="submission" date="2024-01" db="EMBL/GenBank/DDBJ databases">
        <title>The genome of the rayed Mediterranean limpet Patella caerulea (Linnaeus, 1758).</title>
        <authorList>
            <person name="Anh-Thu Weber A."/>
            <person name="Halstead-Nussloch G."/>
        </authorList>
    </citation>
    <scope>NUCLEOTIDE SEQUENCE [LARGE SCALE GENOMIC DNA]</scope>
    <source>
        <strain evidence="8">AATW-2023a</strain>
        <tissue evidence="8">Whole specimen</tissue>
    </source>
</reference>
<feature type="chain" id="PRO_5042854811" description="Peptidase S1 domain-containing protein" evidence="6">
    <location>
        <begin position="17"/>
        <end position="280"/>
    </location>
</feature>
<protein>
    <recommendedName>
        <fullName evidence="7">Peptidase S1 domain-containing protein</fullName>
    </recommendedName>
</protein>
<dbReference type="PROSITE" id="PS50240">
    <property type="entry name" value="TRYPSIN_DOM"/>
    <property type="match status" value="1"/>
</dbReference>
<dbReference type="EMBL" id="JAZGQO010000004">
    <property type="protein sequence ID" value="KAK6187553.1"/>
    <property type="molecule type" value="Genomic_DNA"/>
</dbReference>
<keyword evidence="3 5" id="KW-0720">Serine protease</keyword>